<evidence type="ECO:0000313" key="1">
    <source>
        <dbReference type="EMBL" id="RMI38994.1"/>
    </source>
</evidence>
<comment type="caution">
    <text evidence="1">The sequence shown here is derived from an EMBL/GenBank/DDBJ whole genome shotgun (WGS) entry which is preliminary data.</text>
</comment>
<organism evidence="1 2">
    <name type="scientific">Actinomadura harenae</name>
    <dbReference type="NCBI Taxonomy" id="2483351"/>
    <lineage>
        <taxon>Bacteria</taxon>
        <taxon>Bacillati</taxon>
        <taxon>Actinomycetota</taxon>
        <taxon>Actinomycetes</taxon>
        <taxon>Streptosporangiales</taxon>
        <taxon>Thermomonosporaceae</taxon>
        <taxon>Actinomadura</taxon>
    </lineage>
</organism>
<dbReference type="AlphaFoldDB" id="A0A3M2LNF3"/>
<evidence type="ECO:0000313" key="2">
    <source>
        <dbReference type="Proteomes" id="UP000282674"/>
    </source>
</evidence>
<gene>
    <name evidence="1" type="ORF">EBO15_31010</name>
</gene>
<dbReference type="EMBL" id="RFFG01000075">
    <property type="protein sequence ID" value="RMI38994.1"/>
    <property type="molecule type" value="Genomic_DNA"/>
</dbReference>
<proteinExistence type="predicted"/>
<name>A0A3M2LNF3_9ACTN</name>
<protein>
    <submittedName>
        <fullName evidence="1">Uncharacterized protein</fullName>
    </submittedName>
</protein>
<keyword evidence="2" id="KW-1185">Reference proteome</keyword>
<dbReference type="Proteomes" id="UP000282674">
    <property type="component" value="Unassembled WGS sequence"/>
</dbReference>
<reference evidence="1 2" key="1">
    <citation type="submission" date="2018-10" db="EMBL/GenBank/DDBJ databases">
        <title>Isolation from soil.</title>
        <authorList>
            <person name="Hu J."/>
        </authorList>
    </citation>
    <scope>NUCLEOTIDE SEQUENCE [LARGE SCALE GENOMIC DNA]</scope>
    <source>
        <strain evidence="1 2">NEAU-Ht49</strain>
    </source>
</reference>
<accession>A0A3M2LNF3</accession>
<sequence>MAGGHRPFMPPDLVEPVLGLGGDDDVVAVLTQPDRLSLEPGRDRVAHLLPADRPVVLAHQPLLTQRRGERLVRKRMDKGQLIFEHLGR</sequence>